<dbReference type="AlphaFoldDB" id="A0A1S3JIF4"/>
<dbReference type="FunCoup" id="A0A1S3JIF4">
    <property type="interactions" value="3276"/>
</dbReference>
<dbReference type="Gene3D" id="1.20.5.170">
    <property type="match status" value="1"/>
</dbReference>
<evidence type="ECO:0000256" key="15">
    <source>
        <dbReference type="ARBA" id="ARBA00064717"/>
    </source>
</evidence>
<evidence type="ECO:0000256" key="2">
    <source>
        <dbReference type="ARBA" id="ARBA00004567"/>
    </source>
</evidence>
<evidence type="ECO:0000256" key="7">
    <source>
        <dbReference type="ARBA" id="ARBA00023010"/>
    </source>
</evidence>
<dbReference type="OrthoDB" id="6162375at2759"/>
<dbReference type="GO" id="GO:0051028">
    <property type="term" value="P:mRNA transport"/>
    <property type="evidence" value="ECO:0007669"/>
    <property type="project" value="UniProtKB-KW"/>
</dbReference>
<dbReference type="GO" id="GO:0036228">
    <property type="term" value="P:protein localization to nuclear inner membrane"/>
    <property type="evidence" value="ECO:0007669"/>
    <property type="project" value="TreeGrafter"/>
</dbReference>
<comment type="subunit">
    <text evidence="15">Component of the p62 complex, a complex composed of NUP62, NUP54, and the isoform p58 and isoform p45 of NUP58. Interacts with NUTF2.</text>
</comment>
<dbReference type="GeneID" id="106173551"/>
<reference evidence="21" key="1">
    <citation type="submission" date="2025-08" db="UniProtKB">
        <authorList>
            <consortium name="RefSeq"/>
        </authorList>
    </citation>
    <scope>IDENTIFICATION</scope>
    <source>
        <tissue evidence="21">Gonads</tissue>
    </source>
</reference>
<keyword evidence="6" id="KW-0653">Protein transport</keyword>
<dbReference type="RefSeq" id="XP_013410172.1">
    <property type="nucleotide sequence ID" value="XM_013554718.1"/>
</dbReference>
<protein>
    <recommendedName>
        <fullName evidence="16">54 kDa nucleoporin</fullName>
    </recommendedName>
</protein>
<evidence type="ECO:0000256" key="12">
    <source>
        <dbReference type="ARBA" id="ARBA00029433"/>
    </source>
</evidence>
<organism evidence="20 21">
    <name type="scientific">Lingula anatina</name>
    <name type="common">Brachiopod</name>
    <name type="synonym">Lingula unguis</name>
    <dbReference type="NCBI Taxonomy" id="7574"/>
    <lineage>
        <taxon>Eukaryota</taxon>
        <taxon>Metazoa</taxon>
        <taxon>Spiralia</taxon>
        <taxon>Lophotrochozoa</taxon>
        <taxon>Brachiopoda</taxon>
        <taxon>Linguliformea</taxon>
        <taxon>Lingulata</taxon>
        <taxon>Lingulida</taxon>
        <taxon>Linguloidea</taxon>
        <taxon>Lingulidae</taxon>
        <taxon>Lingula</taxon>
    </lineage>
</organism>
<evidence type="ECO:0000256" key="13">
    <source>
        <dbReference type="ARBA" id="ARBA00054361"/>
    </source>
</evidence>
<feature type="region of interest" description="Disordered" evidence="17">
    <location>
        <begin position="108"/>
        <end position="127"/>
    </location>
</feature>
<dbReference type="Proteomes" id="UP000085678">
    <property type="component" value="Unplaced"/>
</dbReference>
<evidence type="ECO:0000256" key="8">
    <source>
        <dbReference type="ARBA" id="ARBA00023132"/>
    </source>
</evidence>
<dbReference type="GO" id="GO:0031965">
    <property type="term" value="C:nuclear membrane"/>
    <property type="evidence" value="ECO:0007669"/>
    <property type="project" value="UniProtKB-SubCell"/>
</dbReference>
<dbReference type="GO" id="GO:0006607">
    <property type="term" value="P:NLS-bearing protein import into nucleus"/>
    <property type="evidence" value="ECO:0007669"/>
    <property type="project" value="TreeGrafter"/>
</dbReference>
<evidence type="ECO:0000259" key="19">
    <source>
        <dbReference type="Pfam" id="PF18437"/>
    </source>
</evidence>
<comment type="function">
    <text evidence="13">Component of the nuclear pore complex, a complex required for the trafficking across the nuclear membrane.</text>
</comment>
<comment type="similarity">
    <text evidence="14">Belongs to the NUP54 family.</text>
</comment>
<evidence type="ECO:0000313" key="20">
    <source>
        <dbReference type="Proteomes" id="UP000085678"/>
    </source>
</evidence>
<evidence type="ECO:0000256" key="11">
    <source>
        <dbReference type="ARBA" id="ARBA00023242"/>
    </source>
</evidence>
<dbReference type="Pfam" id="PF13874">
    <property type="entry name" value="Nup54"/>
    <property type="match status" value="1"/>
</dbReference>
<dbReference type="GO" id="GO:0006999">
    <property type="term" value="P:nuclear pore organization"/>
    <property type="evidence" value="ECO:0007669"/>
    <property type="project" value="TreeGrafter"/>
</dbReference>
<dbReference type="InterPro" id="IPR040985">
    <property type="entry name" value="Nup54_C"/>
</dbReference>
<name>A0A1S3JIF4_LINAN</name>
<comment type="subcellular location">
    <subcellularLocation>
        <location evidence="12">Endomembrane system</location>
        <topology evidence="12">Peripheral membrane protein</topology>
        <orientation evidence="12">Cytoplasmic side</orientation>
    </subcellularLocation>
    <subcellularLocation>
        <location evidence="1">Nucleus membrane</location>
    </subcellularLocation>
    <subcellularLocation>
        <location evidence="2">Nucleus</location>
        <location evidence="2">Nuclear pore complex</location>
    </subcellularLocation>
</comment>
<dbReference type="PANTHER" id="PTHR13000:SF0">
    <property type="entry name" value="NUCLEOPORIN P54"/>
    <property type="match status" value="1"/>
</dbReference>
<keyword evidence="4" id="KW-0677">Repeat</keyword>
<dbReference type="GO" id="GO:0044613">
    <property type="term" value="C:nuclear pore central transport channel"/>
    <property type="evidence" value="ECO:0007669"/>
    <property type="project" value="TreeGrafter"/>
</dbReference>
<feature type="domain" description="Nup54 C-terminal interacting" evidence="19">
    <location>
        <begin position="466"/>
        <end position="504"/>
    </location>
</feature>
<dbReference type="InterPro" id="IPR025712">
    <property type="entry name" value="Nup54_alpha-helical_dom"/>
</dbReference>
<dbReference type="PANTHER" id="PTHR13000">
    <property type="entry name" value="NUCLEOPORIN P54"/>
    <property type="match status" value="1"/>
</dbReference>
<evidence type="ECO:0000256" key="10">
    <source>
        <dbReference type="ARBA" id="ARBA00023180"/>
    </source>
</evidence>
<keyword evidence="8" id="KW-0906">Nuclear pore complex</keyword>
<keyword evidence="11" id="KW-0539">Nucleus</keyword>
<dbReference type="InParanoid" id="A0A1S3JIF4"/>
<keyword evidence="7" id="KW-0811">Translocation</keyword>
<evidence type="ECO:0000256" key="9">
    <source>
        <dbReference type="ARBA" id="ARBA00023136"/>
    </source>
</evidence>
<dbReference type="InterPro" id="IPR024864">
    <property type="entry name" value="Nup54/Nup57/Nup44"/>
</dbReference>
<keyword evidence="9" id="KW-0472">Membrane</keyword>
<sequence length="517" mass="56541">MAFSFGTTAAKPALGTVTTSAPTFGFGTTGTAGTQSTGFGFGQKTTTAGTGFGGFGTTAVTTTSAATGFGGFGGFGGTTSSSFPTLTTSTAATGGGFGGFGTGSALGGASSTLASQQQQQQQQQQQSNSVANMAAAVSMPIIFGDERDAIIAKWNQMQAFWGVGKGYYSQQGAPVAFTPDNPFCRFKAVGYNCLPKSKNEDGLLGIVFKKKHSEVSQVQQAIVDKLGQLMGSKPTLSVHVENTVTLPDDQTELIIYVVERQPTGVSRRIPSTELYAFMNQANIKTQLGQMEVVNILPKTGFTAEQLKFYLDNPPAGIDPLLWQQAKLDNPDPESLIPVPMKGFKELHDRLKFQERQTKLHQSRLDLIGQDITEQQRNLANMVARTEQYKRKHLELGHRVLQVMVRQEIYRKLGYAIQADEEQLRVQLEALQGELNAPTQFKGRLNELMSQIRMQNQLVTSRSEANYQLDTAMQLEIRQHLKQQQEGLQHLISIIKDDMEDLKLIEQGLVVDVKQQKR</sequence>
<accession>A0A1S3JIF4</accession>
<evidence type="ECO:0000259" key="18">
    <source>
        <dbReference type="Pfam" id="PF13874"/>
    </source>
</evidence>
<evidence type="ECO:0000256" key="6">
    <source>
        <dbReference type="ARBA" id="ARBA00022927"/>
    </source>
</evidence>
<keyword evidence="20" id="KW-1185">Reference proteome</keyword>
<dbReference type="Gene3D" id="1.20.5.490">
    <property type="entry name" value="Single helix bin"/>
    <property type="match status" value="1"/>
</dbReference>
<evidence type="ECO:0000256" key="3">
    <source>
        <dbReference type="ARBA" id="ARBA00022448"/>
    </source>
</evidence>
<evidence type="ECO:0000256" key="17">
    <source>
        <dbReference type="SAM" id="MobiDB-lite"/>
    </source>
</evidence>
<evidence type="ECO:0000256" key="1">
    <source>
        <dbReference type="ARBA" id="ARBA00004126"/>
    </source>
</evidence>
<feature type="domain" description="Nucleoporin Nup54 alpha-helical" evidence="18">
    <location>
        <begin position="313"/>
        <end position="451"/>
    </location>
</feature>
<gene>
    <name evidence="21" type="primary">LOC106173551</name>
</gene>
<dbReference type="KEGG" id="lak:106173551"/>
<dbReference type="FunFam" id="1.20.5.170:FF:000034">
    <property type="entry name" value="Nucleoporin P54, putative"/>
    <property type="match status" value="1"/>
</dbReference>
<evidence type="ECO:0000256" key="16">
    <source>
        <dbReference type="ARBA" id="ARBA00076402"/>
    </source>
</evidence>
<dbReference type="Pfam" id="PF18437">
    <property type="entry name" value="Nup54_C"/>
    <property type="match status" value="1"/>
</dbReference>
<dbReference type="STRING" id="7574.A0A1S3JIF4"/>
<keyword evidence="5" id="KW-0509">mRNA transport</keyword>
<keyword evidence="3" id="KW-0813">Transport</keyword>
<evidence type="ECO:0000256" key="4">
    <source>
        <dbReference type="ARBA" id="ARBA00022737"/>
    </source>
</evidence>
<evidence type="ECO:0000256" key="5">
    <source>
        <dbReference type="ARBA" id="ARBA00022816"/>
    </source>
</evidence>
<evidence type="ECO:0000256" key="14">
    <source>
        <dbReference type="ARBA" id="ARBA00060798"/>
    </source>
</evidence>
<dbReference type="FunFam" id="1.20.5.490:FF:000003">
    <property type="entry name" value="nucleoporin p54 isoform X1"/>
    <property type="match status" value="1"/>
</dbReference>
<keyword evidence="10" id="KW-0325">Glycoprotein</keyword>
<dbReference type="GO" id="GO:0017056">
    <property type="term" value="F:structural constituent of nuclear pore"/>
    <property type="evidence" value="ECO:0007669"/>
    <property type="project" value="TreeGrafter"/>
</dbReference>
<proteinExistence type="inferred from homology"/>
<evidence type="ECO:0000313" key="21">
    <source>
        <dbReference type="RefSeq" id="XP_013410172.1"/>
    </source>
</evidence>